<dbReference type="Proteomes" id="UP000439903">
    <property type="component" value="Unassembled WGS sequence"/>
</dbReference>
<evidence type="ECO:0000256" key="1">
    <source>
        <dbReference type="SAM" id="Phobius"/>
    </source>
</evidence>
<dbReference type="AlphaFoldDB" id="A0A8H4AKG7"/>
<dbReference type="OrthoDB" id="2345166at2759"/>
<organism evidence="2 3">
    <name type="scientific">Gigaspora margarita</name>
    <dbReference type="NCBI Taxonomy" id="4874"/>
    <lineage>
        <taxon>Eukaryota</taxon>
        <taxon>Fungi</taxon>
        <taxon>Fungi incertae sedis</taxon>
        <taxon>Mucoromycota</taxon>
        <taxon>Glomeromycotina</taxon>
        <taxon>Glomeromycetes</taxon>
        <taxon>Diversisporales</taxon>
        <taxon>Gigasporaceae</taxon>
        <taxon>Gigaspora</taxon>
    </lineage>
</organism>
<keyword evidence="1" id="KW-1133">Transmembrane helix</keyword>
<protein>
    <submittedName>
        <fullName evidence="2">Uncharacterized protein</fullName>
    </submittedName>
</protein>
<comment type="caution">
    <text evidence="2">The sequence shown here is derived from an EMBL/GenBank/DDBJ whole genome shotgun (WGS) entry which is preliminary data.</text>
</comment>
<gene>
    <name evidence="2" type="ORF">F8M41_019109</name>
</gene>
<evidence type="ECO:0000313" key="2">
    <source>
        <dbReference type="EMBL" id="KAF0506688.1"/>
    </source>
</evidence>
<keyword evidence="1" id="KW-0472">Membrane</keyword>
<reference evidence="2 3" key="1">
    <citation type="journal article" date="2019" name="Environ. Microbiol.">
        <title>At the nexus of three kingdoms: the genome of the mycorrhizal fungus Gigaspora margarita provides insights into plant, endobacterial and fungal interactions.</title>
        <authorList>
            <person name="Venice F."/>
            <person name="Ghignone S."/>
            <person name="Salvioli di Fossalunga A."/>
            <person name="Amselem J."/>
            <person name="Novero M."/>
            <person name="Xianan X."/>
            <person name="Sedzielewska Toro K."/>
            <person name="Morin E."/>
            <person name="Lipzen A."/>
            <person name="Grigoriev I.V."/>
            <person name="Henrissat B."/>
            <person name="Martin F.M."/>
            <person name="Bonfante P."/>
        </authorList>
    </citation>
    <scope>NUCLEOTIDE SEQUENCE [LARGE SCALE GENOMIC DNA]</scope>
    <source>
        <strain evidence="2 3">BEG34</strain>
    </source>
</reference>
<evidence type="ECO:0000313" key="3">
    <source>
        <dbReference type="Proteomes" id="UP000439903"/>
    </source>
</evidence>
<keyword evidence="3" id="KW-1185">Reference proteome</keyword>
<feature type="transmembrane region" description="Helical" evidence="1">
    <location>
        <begin position="16"/>
        <end position="37"/>
    </location>
</feature>
<keyword evidence="1" id="KW-0812">Transmembrane</keyword>
<name>A0A8H4AKG7_GIGMA</name>
<sequence>MSTFFLTKLKNSKLPIIFMLSLLWIITIIFISNTVSYRRWQLKAKDKHNPFPALPPLSKCKMSGSARFIPQYNIDNLFGIISFTEVLDGNESIVDGAFSTPLGVVGIKTMSGKPVYTAELRFKDEKVYDLTSPLFDNAMKLVTPVPYLVPLSICGANSIIGKTVVIKRGGKEIARSNISALRSFERLVDPNYT</sequence>
<proteinExistence type="predicted"/>
<accession>A0A8H4AKG7</accession>
<dbReference type="EMBL" id="WTPW01000486">
    <property type="protein sequence ID" value="KAF0506688.1"/>
    <property type="molecule type" value="Genomic_DNA"/>
</dbReference>